<dbReference type="Gene3D" id="2.70.150.10">
    <property type="entry name" value="Calcium-transporting ATPase, cytoplasmic transduction domain A"/>
    <property type="match status" value="1"/>
</dbReference>
<keyword evidence="7" id="KW-0460">Magnesium</keyword>
<dbReference type="InterPro" id="IPR036412">
    <property type="entry name" value="HAD-like_sf"/>
</dbReference>
<evidence type="ECO:0000256" key="3">
    <source>
        <dbReference type="ARBA" id="ARBA00022692"/>
    </source>
</evidence>
<dbReference type="Pfam" id="PF00702">
    <property type="entry name" value="Hydrolase"/>
    <property type="match status" value="1"/>
</dbReference>
<dbReference type="SUPFAM" id="SSF81653">
    <property type="entry name" value="Calcium ATPase, transduction domain A"/>
    <property type="match status" value="1"/>
</dbReference>
<dbReference type="SFLD" id="SFLDG00002">
    <property type="entry name" value="C1.7:_P-type_atpase_like"/>
    <property type="match status" value="1"/>
</dbReference>
<dbReference type="PANTHER" id="PTHR43079:SF1">
    <property type="entry name" value="CADMIUM_ZINC-TRANSPORTING ATPASE HMA1, CHLOROPLASTIC-RELATED"/>
    <property type="match status" value="1"/>
</dbReference>
<dbReference type="EMBL" id="JACCKD010000004">
    <property type="protein sequence ID" value="MBA0126671.1"/>
    <property type="molecule type" value="Genomic_DNA"/>
</dbReference>
<proteinExistence type="inferred from homology"/>
<comment type="subcellular location">
    <subcellularLocation>
        <location evidence="1">Cell membrane</location>
        <topology evidence="1">Multi-pass membrane protein</topology>
    </subcellularLocation>
</comment>
<dbReference type="FunFam" id="2.70.150.10:FF:000002">
    <property type="entry name" value="Copper-transporting ATPase 1, putative"/>
    <property type="match status" value="1"/>
</dbReference>
<dbReference type="InterPro" id="IPR023298">
    <property type="entry name" value="ATPase_P-typ_TM_dom_sf"/>
</dbReference>
<dbReference type="InterPro" id="IPR059000">
    <property type="entry name" value="ATPase_P-type_domA"/>
</dbReference>
<dbReference type="GO" id="GO:0046872">
    <property type="term" value="F:metal ion binding"/>
    <property type="evidence" value="ECO:0007669"/>
    <property type="project" value="UniProtKB-KW"/>
</dbReference>
<dbReference type="InterPro" id="IPR008250">
    <property type="entry name" value="ATPase_P-typ_transduc_dom_A_sf"/>
</dbReference>
<keyword evidence="4 11" id="KW-0479">Metal-binding</keyword>
<evidence type="ECO:0000256" key="6">
    <source>
        <dbReference type="ARBA" id="ARBA00022840"/>
    </source>
</evidence>
<feature type="domain" description="P-type ATPase A" evidence="13">
    <location>
        <begin position="143"/>
        <end position="244"/>
    </location>
</feature>
<evidence type="ECO:0000256" key="1">
    <source>
        <dbReference type="ARBA" id="ARBA00004651"/>
    </source>
</evidence>
<evidence type="ECO:0000259" key="13">
    <source>
        <dbReference type="Pfam" id="PF00122"/>
    </source>
</evidence>
<evidence type="ECO:0000256" key="8">
    <source>
        <dbReference type="ARBA" id="ARBA00022967"/>
    </source>
</evidence>
<gene>
    <name evidence="14" type="ORF">H0B56_14055</name>
</gene>
<dbReference type="PRINTS" id="PR00119">
    <property type="entry name" value="CATATPASE"/>
</dbReference>
<organism evidence="14 15">
    <name type="scientific">Haloechinothrix aidingensis</name>
    <dbReference type="NCBI Taxonomy" id="2752311"/>
    <lineage>
        <taxon>Bacteria</taxon>
        <taxon>Bacillati</taxon>
        <taxon>Actinomycetota</taxon>
        <taxon>Actinomycetes</taxon>
        <taxon>Pseudonocardiales</taxon>
        <taxon>Pseudonocardiaceae</taxon>
        <taxon>Haloechinothrix</taxon>
    </lineage>
</organism>
<evidence type="ECO:0000256" key="11">
    <source>
        <dbReference type="RuleBase" id="RU362081"/>
    </source>
</evidence>
<dbReference type="SFLD" id="SFLDF00027">
    <property type="entry name" value="p-type_atpase"/>
    <property type="match status" value="1"/>
</dbReference>
<dbReference type="SUPFAM" id="SSF56784">
    <property type="entry name" value="HAD-like"/>
    <property type="match status" value="1"/>
</dbReference>
<dbReference type="InterPro" id="IPR023214">
    <property type="entry name" value="HAD_sf"/>
</dbReference>
<feature type="transmembrane region" description="Helical" evidence="11">
    <location>
        <begin position="290"/>
        <end position="314"/>
    </location>
</feature>
<dbReference type="InterPro" id="IPR051949">
    <property type="entry name" value="Cation_Transport_ATPase"/>
</dbReference>
<dbReference type="GO" id="GO:0019829">
    <property type="term" value="F:ATPase-coupled monoatomic cation transmembrane transporter activity"/>
    <property type="evidence" value="ECO:0007669"/>
    <property type="project" value="InterPro"/>
</dbReference>
<feature type="region of interest" description="Disordered" evidence="12">
    <location>
        <begin position="1"/>
        <end position="26"/>
    </location>
</feature>
<keyword evidence="11" id="KW-1003">Cell membrane</keyword>
<dbReference type="RefSeq" id="WP_180893469.1">
    <property type="nucleotide sequence ID" value="NZ_JACCKD010000004.1"/>
</dbReference>
<evidence type="ECO:0000313" key="14">
    <source>
        <dbReference type="EMBL" id="MBA0126671.1"/>
    </source>
</evidence>
<dbReference type="PROSITE" id="PS00154">
    <property type="entry name" value="ATPASE_E1_E2"/>
    <property type="match status" value="1"/>
</dbReference>
<keyword evidence="15" id="KW-1185">Reference proteome</keyword>
<dbReference type="NCBIfam" id="TIGR01494">
    <property type="entry name" value="ATPase_P-type"/>
    <property type="match status" value="1"/>
</dbReference>
<evidence type="ECO:0000256" key="12">
    <source>
        <dbReference type="SAM" id="MobiDB-lite"/>
    </source>
</evidence>
<keyword evidence="9 11" id="KW-1133">Transmembrane helix</keyword>
<evidence type="ECO:0000256" key="5">
    <source>
        <dbReference type="ARBA" id="ARBA00022741"/>
    </source>
</evidence>
<dbReference type="PROSITE" id="PS01229">
    <property type="entry name" value="COF_2"/>
    <property type="match status" value="1"/>
</dbReference>
<dbReference type="NCBIfam" id="TIGR01525">
    <property type="entry name" value="ATPase-IB_hvy"/>
    <property type="match status" value="1"/>
</dbReference>
<keyword evidence="8" id="KW-1278">Translocase</keyword>
<keyword evidence="5 11" id="KW-0547">Nucleotide-binding</keyword>
<dbReference type="Proteomes" id="UP000582974">
    <property type="component" value="Unassembled WGS sequence"/>
</dbReference>
<reference evidence="14 15" key="1">
    <citation type="submission" date="2020-07" db="EMBL/GenBank/DDBJ databases">
        <title>Genome of Haloechinothrix sp.</title>
        <authorList>
            <person name="Tang S.-K."/>
            <person name="Yang L."/>
            <person name="Zhu W.-Y."/>
        </authorList>
    </citation>
    <scope>NUCLEOTIDE SEQUENCE [LARGE SCALE GENOMIC DNA]</scope>
    <source>
        <strain evidence="14 15">YIM 98757</strain>
    </source>
</reference>
<evidence type="ECO:0000256" key="4">
    <source>
        <dbReference type="ARBA" id="ARBA00022723"/>
    </source>
</evidence>
<keyword evidence="6 11" id="KW-0067">ATP-binding</keyword>
<dbReference type="InterPro" id="IPR023299">
    <property type="entry name" value="ATPase_P-typ_cyto_dom_N"/>
</dbReference>
<dbReference type="InterPro" id="IPR027256">
    <property type="entry name" value="P-typ_ATPase_IB"/>
</dbReference>
<keyword evidence="3 11" id="KW-0812">Transmembrane</keyword>
<dbReference type="GO" id="GO:0005886">
    <property type="term" value="C:plasma membrane"/>
    <property type="evidence" value="ECO:0007669"/>
    <property type="project" value="UniProtKB-SubCell"/>
</dbReference>
<dbReference type="PANTHER" id="PTHR43079">
    <property type="entry name" value="PROBABLE CADMIUM/ZINC-TRANSPORTING ATPASE HMA1"/>
    <property type="match status" value="1"/>
</dbReference>
<feature type="transmembrane region" description="Helical" evidence="11">
    <location>
        <begin position="90"/>
        <end position="106"/>
    </location>
</feature>
<evidence type="ECO:0000313" key="15">
    <source>
        <dbReference type="Proteomes" id="UP000582974"/>
    </source>
</evidence>
<protein>
    <submittedName>
        <fullName evidence="14">Heavy metal translocating P-type ATPase</fullName>
    </submittedName>
</protein>
<evidence type="ECO:0000256" key="2">
    <source>
        <dbReference type="ARBA" id="ARBA00006024"/>
    </source>
</evidence>
<evidence type="ECO:0000256" key="10">
    <source>
        <dbReference type="ARBA" id="ARBA00023136"/>
    </source>
</evidence>
<dbReference type="AlphaFoldDB" id="A0A838ABR8"/>
<dbReference type="GO" id="GO:0005524">
    <property type="term" value="F:ATP binding"/>
    <property type="evidence" value="ECO:0007669"/>
    <property type="project" value="UniProtKB-UniRule"/>
</dbReference>
<dbReference type="InterPro" id="IPR001757">
    <property type="entry name" value="P_typ_ATPase"/>
</dbReference>
<feature type="transmembrane region" description="Helical" evidence="11">
    <location>
        <begin position="629"/>
        <end position="648"/>
    </location>
</feature>
<comment type="caution">
    <text evidence="14">The sequence shown here is derived from an EMBL/GenBank/DDBJ whole genome shotgun (WGS) entry which is preliminary data.</text>
</comment>
<evidence type="ECO:0000256" key="9">
    <source>
        <dbReference type="ARBA" id="ARBA00022989"/>
    </source>
</evidence>
<evidence type="ECO:0000256" key="7">
    <source>
        <dbReference type="ARBA" id="ARBA00022842"/>
    </source>
</evidence>
<feature type="compositionally biased region" description="Low complexity" evidence="12">
    <location>
        <begin position="7"/>
        <end position="23"/>
    </location>
</feature>
<feature type="transmembrane region" description="Helical" evidence="11">
    <location>
        <begin position="603"/>
        <end position="623"/>
    </location>
</feature>
<feature type="transmembrane region" description="Helical" evidence="11">
    <location>
        <begin position="60"/>
        <end position="78"/>
    </location>
</feature>
<comment type="similarity">
    <text evidence="2 11">Belongs to the cation transport ATPase (P-type) (TC 3.A.3) family. Type IB subfamily.</text>
</comment>
<dbReference type="Gene3D" id="3.40.1110.10">
    <property type="entry name" value="Calcium-transporting ATPase, cytoplasmic domain N"/>
    <property type="match status" value="1"/>
</dbReference>
<sequence length="658" mass="68314">MSPTDQASARADPAAPAADSPAPRSRRTRAVAVPEVRWATAATALFSAGALAQLAGAPDWLWWALYLACYATGGWRPGLDGLRAAREKTLDIDLLMIAAALGAAAIGHILDGALLIVIFAVSGALEALATRRTADSVRGLLDLAPDRARRLRPDGTEESVDAARLVVHDVVVVRPGERIGADGEVLDGRSDVDRSSITGEPLPVPASAGDEVFAGTLNGAGTLRVRVSRDSSASVLARIVTLVEDASATKAKAQLFIERIEQRYSVAVVAATLALFFGPLAYGADLQPTLLRAMTFMIVASPCAVVLSTMPPLLSSIANAGRHGVLAKSAVVMEQLGATTTVAFDKTGTLTEGTPRVTGVEVLTGGGPDTHELLRLAAAAEHPSEHPLGRAVVRAATERGIAIPRATEFEALPGRGVRARVGARRVRVGSPAALLAGCDGTARQRARTEVERLAATGATVVLVVVDGVPAGLFALGDRLRPLARQTVHDLAALTGNTPILLTGDADTAARSVADEVGIGEVHAGLLPEDKVELVRQREARGERVLVVGDGVNDAPALAAAGCGMAMGRAGADLTLTTADAVVVRDELATIPAVLRLSRRARRFVVANLAIAASFIVALVTWPLVGHLPLPVAVAFHEGSTILVALNGLRLLRETAWRT</sequence>
<feature type="transmembrane region" description="Helical" evidence="11">
    <location>
        <begin position="264"/>
        <end position="284"/>
    </location>
</feature>
<dbReference type="SFLD" id="SFLDS00003">
    <property type="entry name" value="Haloacid_Dehalogenase"/>
    <property type="match status" value="1"/>
</dbReference>
<name>A0A838ABR8_9PSEU</name>
<keyword evidence="10 11" id="KW-0472">Membrane</keyword>
<accession>A0A838ABR8</accession>
<dbReference type="SUPFAM" id="SSF81665">
    <property type="entry name" value="Calcium ATPase, transmembrane domain M"/>
    <property type="match status" value="1"/>
</dbReference>
<dbReference type="InterPro" id="IPR018303">
    <property type="entry name" value="ATPase_P-typ_P_site"/>
</dbReference>
<dbReference type="InterPro" id="IPR044492">
    <property type="entry name" value="P_typ_ATPase_HD_dom"/>
</dbReference>
<dbReference type="Gene3D" id="3.40.50.1000">
    <property type="entry name" value="HAD superfamily/HAD-like"/>
    <property type="match status" value="1"/>
</dbReference>
<dbReference type="Pfam" id="PF00122">
    <property type="entry name" value="E1-E2_ATPase"/>
    <property type="match status" value="1"/>
</dbReference>
<dbReference type="GO" id="GO:0016887">
    <property type="term" value="F:ATP hydrolysis activity"/>
    <property type="evidence" value="ECO:0007669"/>
    <property type="project" value="InterPro"/>
</dbReference>